<organism evidence="1">
    <name type="scientific">metagenome</name>
    <dbReference type="NCBI Taxonomy" id="256318"/>
    <lineage>
        <taxon>unclassified sequences</taxon>
        <taxon>metagenomes</taxon>
    </lineage>
</organism>
<name>A0A380TG96_9ZZZZ</name>
<reference evidence="1" key="1">
    <citation type="submission" date="2018-07" db="EMBL/GenBank/DDBJ databases">
        <authorList>
            <person name="Quirk P.G."/>
            <person name="Krulwich T.A."/>
        </authorList>
    </citation>
    <scope>NUCLEOTIDE SEQUENCE</scope>
</reference>
<dbReference type="InterPro" id="IPR027417">
    <property type="entry name" value="P-loop_NTPase"/>
</dbReference>
<accession>A0A380TG96</accession>
<gene>
    <name evidence="1" type="ORF">DF3PB_4120005</name>
</gene>
<dbReference type="EMBL" id="UIDG01000349">
    <property type="protein sequence ID" value="SUS07326.1"/>
    <property type="molecule type" value="Genomic_DNA"/>
</dbReference>
<dbReference type="Pfam" id="PF13481">
    <property type="entry name" value="AAA_25"/>
    <property type="match status" value="1"/>
</dbReference>
<proteinExistence type="predicted"/>
<evidence type="ECO:0000313" key="1">
    <source>
        <dbReference type="EMBL" id="SUS07326.1"/>
    </source>
</evidence>
<dbReference type="Gene3D" id="3.40.50.300">
    <property type="entry name" value="P-loop containing nucleotide triphosphate hydrolases"/>
    <property type="match status" value="1"/>
</dbReference>
<dbReference type="AlphaFoldDB" id="A0A380TG96"/>
<sequence>MPLAGIGITLATAAKDGTLVETDAAQRIIALIGRVRVDVVTFDPFVKLNEGNENDNRASDFVASILVRIAIEADVAVLVAHHFRKGLAEAGNIGAARGARAIIDASRLALTLVPMSTDEAQTLGVPEDERRRLVRLDDGKANLVLAADKARWFRLASVAIGNVTDDYPHGDNVQTVEQWQAPNMWRNLPPSLCCRILDEIDAGLPDGER</sequence>
<protein>
    <submittedName>
        <fullName evidence="1">Uncharacterized protein</fullName>
    </submittedName>
</protein>